<reference evidence="2 3" key="1">
    <citation type="journal article" date="2019" name="Int. J. Syst. Evol. Microbiol.">
        <title>The Global Catalogue of Microorganisms (GCM) 10K type strain sequencing project: providing services to taxonomists for standard genome sequencing and annotation.</title>
        <authorList>
            <consortium name="The Broad Institute Genomics Platform"/>
            <consortium name="The Broad Institute Genome Sequencing Center for Infectious Disease"/>
            <person name="Wu L."/>
            <person name="Ma J."/>
        </authorList>
    </citation>
    <scope>NUCLEOTIDE SEQUENCE [LARGE SCALE GENOMIC DNA]</scope>
    <source>
        <strain evidence="2 3">JCM 14283</strain>
    </source>
</reference>
<feature type="region of interest" description="Disordered" evidence="1">
    <location>
        <begin position="1"/>
        <end position="21"/>
    </location>
</feature>
<evidence type="ECO:0000313" key="3">
    <source>
        <dbReference type="Proteomes" id="UP001501285"/>
    </source>
</evidence>
<comment type="caution">
    <text evidence="2">The sequence shown here is derived from an EMBL/GenBank/DDBJ whole genome shotgun (WGS) entry which is preliminary data.</text>
</comment>
<accession>A0ABN2U8V8</accession>
<organism evidence="2 3">
    <name type="scientific">Terrabacter terrae</name>
    <dbReference type="NCBI Taxonomy" id="318434"/>
    <lineage>
        <taxon>Bacteria</taxon>
        <taxon>Bacillati</taxon>
        <taxon>Actinomycetota</taxon>
        <taxon>Actinomycetes</taxon>
        <taxon>Micrococcales</taxon>
        <taxon>Intrasporangiaceae</taxon>
        <taxon>Terrabacter</taxon>
    </lineage>
</organism>
<dbReference type="EMBL" id="BAAANB010000021">
    <property type="protein sequence ID" value="GAA2031488.1"/>
    <property type="molecule type" value="Genomic_DNA"/>
</dbReference>
<keyword evidence="3" id="KW-1185">Reference proteome</keyword>
<dbReference type="Proteomes" id="UP001501285">
    <property type="component" value="Unassembled WGS sequence"/>
</dbReference>
<evidence type="ECO:0000313" key="2">
    <source>
        <dbReference type="EMBL" id="GAA2031488.1"/>
    </source>
</evidence>
<gene>
    <name evidence="2" type="ORF">GCM10009740_21650</name>
</gene>
<evidence type="ECO:0000256" key="1">
    <source>
        <dbReference type="SAM" id="MobiDB-lite"/>
    </source>
</evidence>
<feature type="region of interest" description="Disordered" evidence="1">
    <location>
        <begin position="43"/>
        <end position="63"/>
    </location>
</feature>
<protein>
    <submittedName>
        <fullName evidence="2">Uncharacterized protein</fullName>
    </submittedName>
</protein>
<sequence length="63" mass="6528">MSELPAKVPFRGSGAPHTQLTPAVSTVAGRVLAVRNTVTQQAPNGTYRALASGGAPRAHDPHR</sequence>
<name>A0ABN2U8V8_9MICO</name>
<proteinExistence type="predicted"/>